<feature type="transmembrane region" description="Helical" evidence="9">
    <location>
        <begin position="340"/>
        <end position="359"/>
    </location>
</feature>
<dbReference type="PANTHER" id="PTHR30614">
    <property type="entry name" value="MEMBRANE COMPONENT OF AMINO ACID ABC TRANSPORTER"/>
    <property type="match status" value="1"/>
</dbReference>
<feature type="domain" description="ABC transmembrane type-1" evidence="11">
    <location>
        <begin position="305"/>
        <end position="506"/>
    </location>
</feature>
<dbReference type="Pfam" id="PF00497">
    <property type="entry name" value="SBP_bac_3"/>
    <property type="match status" value="1"/>
</dbReference>
<reference evidence="12 13" key="1">
    <citation type="submission" date="2011-01" db="EMBL/GenBank/DDBJ databases">
        <authorList>
            <person name="Durkin A.S."/>
            <person name="Madupu R."/>
            <person name="Torralba M."/>
            <person name="Gillis M."/>
            <person name="Methe B."/>
            <person name="Sutton G."/>
            <person name="Nelson K.E."/>
        </authorList>
    </citation>
    <scope>NUCLEOTIDE SEQUENCE [LARGE SCALE GENOMIC DNA]</scope>
    <source>
        <strain evidence="12 13">ACS-025-V-Sch4</strain>
    </source>
</reference>
<comment type="similarity">
    <text evidence="2">Belongs to the binding-protein-dependent transport system permease family. HisMQ subfamily.</text>
</comment>
<evidence type="ECO:0000256" key="7">
    <source>
        <dbReference type="ARBA" id="ARBA00022989"/>
    </source>
</evidence>
<dbReference type="SMART" id="SM00062">
    <property type="entry name" value="PBPb"/>
    <property type="match status" value="1"/>
</dbReference>
<dbReference type="InterPro" id="IPR043429">
    <property type="entry name" value="ArtM/GltK/GlnP/TcyL/YhdX-like"/>
</dbReference>
<evidence type="ECO:0000256" key="5">
    <source>
        <dbReference type="ARBA" id="ARBA00022692"/>
    </source>
</evidence>
<evidence type="ECO:0000256" key="6">
    <source>
        <dbReference type="ARBA" id="ARBA00022970"/>
    </source>
</evidence>
<feature type="transmembrane region" description="Helical" evidence="9">
    <location>
        <begin position="488"/>
        <end position="509"/>
    </location>
</feature>
<keyword evidence="7 9" id="KW-1133">Transmembrane helix</keyword>
<comment type="subcellular location">
    <subcellularLocation>
        <location evidence="1 9">Cell membrane</location>
        <topology evidence="1 9">Multi-pass membrane protein</topology>
    </subcellularLocation>
</comment>
<comment type="caution">
    <text evidence="12">The sequence shown here is derived from an EMBL/GenBank/DDBJ whole genome shotgun (WGS) entry which is preliminary data.</text>
</comment>
<dbReference type="SUPFAM" id="SSF53850">
    <property type="entry name" value="Periplasmic binding protein-like II"/>
    <property type="match status" value="1"/>
</dbReference>
<dbReference type="SUPFAM" id="SSF161098">
    <property type="entry name" value="MetI-like"/>
    <property type="match status" value="1"/>
</dbReference>
<sequence>MKRKFLEEKMKKLLKFLMAFVLAFVFTMEISHADEDTFKVGMEVNYAPFNFSQVDDSNGAVEIKNSKGEYANGYDVQIAKKIADRLGKKLEIYKTEWDGLPPALTSGKIDAIIAGMSPTAERKKEIDFTNSYYVSDLVVVLKKDSPFAKAKSLKDFKDAKLTGQLNTFHYTVLDQIDGLNKQSAMESFPSMISATKSGNIDGYVSEKPGAMSAVSANNDLSYVEFEKGKGFETSSEDTSIAVGLRKNSPMKDEINKILSEMNSKDQDKIMEEMVKLSENDGEKLSFFGQMKEIWSEYSSLFINGIFSTLFISIISTIIGFFIGLVVAVIRKTNVDKNKNIIGYVLQKIINFILAAYIEIFRGTPMMVQAILIFYGAKQFLAIDMSTMLAAFIIVSINTGAYLAEVVRGGINSVDEGQFEACKALGMTHSQTMFNVVIPQTIKSILPAIANEFVVNIKDTSVLNVISVTELFFVSKSIAGSTYQIFQTYLITAIIYFILTFVTTRIILLLERRLNNKEFVLESATGGLNA</sequence>
<evidence type="ECO:0000256" key="10">
    <source>
        <dbReference type="SAM" id="SignalP"/>
    </source>
</evidence>
<evidence type="ECO:0000256" key="8">
    <source>
        <dbReference type="ARBA" id="ARBA00023136"/>
    </source>
</evidence>
<organism evidence="12 13">
    <name type="scientific">Anaerococcus hydrogenalis ACS-025-V-Sch4</name>
    <dbReference type="NCBI Taxonomy" id="879306"/>
    <lineage>
        <taxon>Bacteria</taxon>
        <taxon>Bacillati</taxon>
        <taxon>Bacillota</taxon>
        <taxon>Tissierellia</taxon>
        <taxon>Tissierellales</taxon>
        <taxon>Peptoniphilaceae</taxon>
        <taxon>Anaerococcus</taxon>
    </lineage>
</organism>
<keyword evidence="4" id="KW-1003">Cell membrane</keyword>
<dbReference type="GO" id="GO:0043190">
    <property type="term" value="C:ATP-binding cassette (ABC) transporter complex"/>
    <property type="evidence" value="ECO:0007669"/>
    <property type="project" value="InterPro"/>
</dbReference>
<dbReference type="NCBIfam" id="TIGR01726">
    <property type="entry name" value="HEQRo_perm_3TM"/>
    <property type="match status" value="1"/>
</dbReference>
<dbReference type="AlphaFoldDB" id="F0H1C3"/>
<dbReference type="InterPro" id="IPR000515">
    <property type="entry name" value="MetI-like"/>
</dbReference>
<proteinExistence type="inferred from homology"/>
<keyword evidence="5 9" id="KW-0812">Transmembrane</keyword>
<feature type="chain" id="PRO_5003249453" evidence="10">
    <location>
        <begin position="34"/>
        <end position="529"/>
    </location>
</feature>
<feature type="transmembrane region" description="Helical" evidence="9">
    <location>
        <begin position="379"/>
        <end position="403"/>
    </location>
</feature>
<feature type="transmembrane region" description="Helical" evidence="9">
    <location>
        <begin position="300"/>
        <end position="328"/>
    </location>
</feature>
<dbReference type="InterPro" id="IPR001638">
    <property type="entry name" value="Solute-binding_3/MltF_N"/>
</dbReference>
<dbReference type="CDD" id="cd06261">
    <property type="entry name" value="TM_PBP2"/>
    <property type="match status" value="1"/>
</dbReference>
<evidence type="ECO:0000256" key="2">
    <source>
        <dbReference type="ARBA" id="ARBA00010072"/>
    </source>
</evidence>
<keyword evidence="8 9" id="KW-0472">Membrane</keyword>
<dbReference type="Pfam" id="PF00528">
    <property type="entry name" value="BPD_transp_1"/>
    <property type="match status" value="1"/>
</dbReference>
<name>F0H1C3_9FIRM</name>
<dbReference type="GO" id="GO:0022857">
    <property type="term" value="F:transmembrane transporter activity"/>
    <property type="evidence" value="ECO:0007669"/>
    <property type="project" value="InterPro"/>
</dbReference>
<evidence type="ECO:0000313" key="12">
    <source>
        <dbReference type="EMBL" id="EGC83724.1"/>
    </source>
</evidence>
<keyword evidence="10" id="KW-0732">Signal</keyword>
<dbReference type="PANTHER" id="PTHR30614:SF20">
    <property type="entry name" value="GLUTAMINE TRANSPORT SYSTEM PERMEASE PROTEIN GLNP"/>
    <property type="match status" value="1"/>
</dbReference>
<dbReference type="Proteomes" id="UP000005277">
    <property type="component" value="Unassembled WGS sequence"/>
</dbReference>
<evidence type="ECO:0000256" key="1">
    <source>
        <dbReference type="ARBA" id="ARBA00004651"/>
    </source>
</evidence>
<evidence type="ECO:0000256" key="4">
    <source>
        <dbReference type="ARBA" id="ARBA00022475"/>
    </source>
</evidence>
<feature type="signal peptide" evidence="10">
    <location>
        <begin position="1"/>
        <end position="33"/>
    </location>
</feature>
<dbReference type="GO" id="GO:0006865">
    <property type="term" value="P:amino acid transport"/>
    <property type="evidence" value="ECO:0007669"/>
    <property type="project" value="UniProtKB-KW"/>
</dbReference>
<dbReference type="EMBL" id="AEXN01000030">
    <property type="protein sequence ID" value="EGC83724.1"/>
    <property type="molecule type" value="Genomic_DNA"/>
</dbReference>
<evidence type="ECO:0000259" key="11">
    <source>
        <dbReference type="PROSITE" id="PS50928"/>
    </source>
</evidence>
<keyword evidence="13" id="KW-1185">Reference proteome</keyword>
<dbReference type="Gene3D" id="1.10.3720.10">
    <property type="entry name" value="MetI-like"/>
    <property type="match status" value="1"/>
</dbReference>
<protein>
    <submittedName>
        <fullName evidence="12">ABC transporter, permease protein</fullName>
    </submittedName>
</protein>
<gene>
    <name evidence="12" type="ORF">HMPREF9246_0414</name>
</gene>
<dbReference type="Gene3D" id="3.40.190.10">
    <property type="entry name" value="Periplasmic binding protein-like II"/>
    <property type="match status" value="2"/>
</dbReference>
<evidence type="ECO:0000256" key="3">
    <source>
        <dbReference type="ARBA" id="ARBA00022448"/>
    </source>
</evidence>
<dbReference type="InterPro" id="IPR010065">
    <property type="entry name" value="AA_ABC_transptr_permease_3TM"/>
</dbReference>
<dbReference type="InterPro" id="IPR035906">
    <property type="entry name" value="MetI-like_sf"/>
</dbReference>
<evidence type="ECO:0000256" key="9">
    <source>
        <dbReference type="RuleBase" id="RU363032"/>
    </source>
</evidence>
<dbReference type="PROSITE" id="PS50928">
    <property type="entry name" value="ABC_TM1"/>
    <property type="match status" value="1"/>
</dbReference>
<evidence type="ECO:0000313" key="13">
    <source>
        <dbReference type="Proteomes" id="UP000005277"/>
    </source>
</evidence>
<keyword evidence="6" id="KW-0029">Amino-acid transport</keyword>
<keyword evidence="3 9" id="KW-0813">Transport</keyword>
<accession>F0H1C3</accession>